<sequence>MSEKLLLQFLNACDEEDFNRKSKPVKRFDRTRKAKDEVQGLLSAAAKSLVDLPPEESYLVEPKKKRKKKAEDAETMELDMNKASKGLSLIEQARKLKPKDLANRNIKCIKYMEKRKVDKKKRKKLIAAHLQEKLKEDKKDIRKQREAITCLREPNPRKATGSVFSDKDFKRVGKTPKTLKPM</sequence>
<gene>
    <name evidence="2" type="ORF">WR25_11620</name>
</gene>
<keyword evidence="3" id="KW-1185">Reference proteome</keyword>
<dbReference type="OrthoDB" id="5842693at2759"/>
<evidence type="ECO:0000256" key="1">
    <source>
        <dbReference type="SAM" id="MobiDB-lite"/>
    </source>
</evidence>
<accession>A0A2A2KRN1</accession>
<name>A0A2A2KRN1_9BILA</name>
<evidence type="ECO:0000313" key="2">
    <source>
        <dbReference type="EMBL" id="PAV76477.1"/>
    </source>
</evidence>
<feature type="region of interest" description="Disordered" evidence="1">
    <location>
        <begin position="151"/>
        <end position="182"/>
    </location>
</feature>
<evidence type="ECO:0000313" key="3">
    <source>
        <dbReference type="Proteomes" id="UP000218231"/>
    </source>
</evidence>
<dbReference type="EMBL" id="LIAE01007883">
    <property type="protein sequence ID" value="PAV76477.1"/>
    <property type="molecule type" value="Genomic_DNA"/>
</dbReference>
<organism evidence="2 3">
    <name type="scientific">Diploscapter pachys</name>
    <dbReference type="NCBI Taxonomy" id="2018661"/>
    <lineage>
        <taxon>Eukaryota</taxon>
        <taxon>Metazoa</taxon>
        <taxon>Ecdysozoa</taxon>
        <taxon>Nematoda</taxon>
        <taxon>Chromadorea</taxon>
        <taxon>Rhabditida</taxon>
        <taxon>Rhabditina</taxon>
        <taxon>Rhabditomorpha</taxon>
        <taxon>Rhabditoidea</taxon>
        <taxon>Rhabditidae</taxon>
        <taxon>Diploscapter</taxon>
    </lineage>
</organism>
<protein>
    <recommendedName>
        <fullName evidence="4">Active regulator of SIRT1</fullName>
    </recommendedName>
</protein>
<reference evidence="2 3" key="1">
    <citation type="journal article" date="2017" name="Curr. Biol.">
        <title>Genome architecture and evolution of a unichromosomal asexual nematode.</title>
        <authorList>
            <person name="Fradin H."/>
            <person name="Zegar C."/>
            <person name="Gutwein M."/>
            <person name="Lucas J."/>
            <person name="Kovtun M."/>
            <person name="Corcoran D."/>
            <person name="Baugh L.R."/>
            <person name="Kiontke K."/>
            <person name="Gunsalus K."/>
            <person name="Fitch D.H."/>
            <person name="Piano F."/>
        </authorList>
    </citation>
    <scope>NUCLEOTIDE SEQUENCE [LARGE SCALE GENOMIC DNA]</scope>
    <source>
        <strain evidence="2">PF1309</strain>
    </source>
</reference>
<comment type="caution">
    <text evidence="2">The sequence shown here is derived from an EMBL/GenBank/DDBJ whole genome shotgun (WGS) entry which is preliminary data.</text>
</comment>
<dbReference type="AlphaFoldDB" id="A0A2A2KRN1"/>
<proteinExistence type="predicted"/>
<evidence type="ECO:0008006" key="4">
    <source>
        <dbReference type="Google" id="ProtNLM"/>
    </source>
</evidence>
<dbReference type="Proteomes" id="UP000218231">
    <property type="component" value="Unassembled WGS sequence"/>
</dbReference>